<keyword evidence="3" id="KW-0808">Transferase</keyword>
<protein>
    <submittedName>
        <fullName evidence="3">CotH kinase family protein</fullName>
    </submittedName>
</protein>
<feature type="signal peptide" evidence="1">
    <location>
        <begin position="1"/>
        <end position="20"/>
    </location>
</feature>
<dbReference type="Gene3D" id="2.60.40.1260">
    <property type="entry name" value="Lamin Tail domain"/>
    <property type="match status" value="1"/>
</dbReference>
<keyword evidence="4" id="KW-1185">Reference proteome</keyword>
<accession>A0A7S7SIJ6</accession>
<proteinExistence type="predicted"/>
<reference evidence="3 4" key="1">
    <citation type="submission" date="2020-10" db="EMBL/GenBank/DDBJ databases">
        <title>Complete genome sequence of Paludibaculum fermentans P105T, a facultatively anaerobic acidobacterium capable of dissimilatory Fe(III) reduction.</title>
        <authorList>
            <person name="Dedysh S.N."/>
            <person name="Beletsky A.V."/>
            <person name="Kulichevskaya I.S."/>
            <person name="Mardanov A.V."/>
            <person name="Ravin N.V."/>
        </authorList>
    </citation>
    <scope>NUCLEOTIDE SEQUENCE [LARGE SCALE GENOMIC DNA]</scope>
    <source>
        <strain evidence="3 4">P105</strain>
    </source>
</reference>
<evidence type="ECO:0000256" key="1">
    <source>
        <dbReference type="SAM" id="SignalP"/>
    </source>
</evidence>
<dbReference type="InterPro" id="IPR014867">
    <property type="entry name" value="Spore_coat_CotH_CotH2/3/7"/>
</dbReference>
<evidence type="ECO:0000313" key="3">
    <source>
        <dbReference type="EMBL" id="QOY87097.1"/>
    </source>
</evidence>
<dbReference type="InterPro" id="IPR001322">
    <property type="entry name" value="Lamin_tail_dom"/>
</dbReference>
<evidence type="ECO:0000259" key="2">
    <source>
        <dbReference type="PROSITE" id="PS51841"/>
    </source>
</evidence>
<dbReference type="Proteomes" id="UP000593892">
    <property type="component" value="Chromosome"/>
</dbReference>
<dbReference type="RefSeq" id="WP_194448766.1">
    <property type="nucleotide sequence ID" value="NZ_CP063849.1"/>
</dbReference>
<dbReference type="PANTHER" id="PTHR40050">
    <property type="entry name" value="INNER SPORE COAT PROTEIN H"/>
    <property type="match status" value="1"/>
</dbReference>
<dbReference type="PROSITE" id="PS51841">
    <property type="entry name" value="LTD"/>
    <property type="match status" value="2"/>
</dbReference>
<dbReference type="KEGG" id="pfer:IRI77_30685"/>
<keyword evidence="3" id="KW-0418">Kinase</keyword>
<gene>
    <name evidence="3" type="ORF">IRI77_30685</name>
</gene>
<feature type="domain" description="LTD" evidence="2">
    <location>
        <begin position="425"/>
        <end position="547"/>
    </location>
</feature>
<dbReference type="EMBL" id="CP063849">
    <property type="protein sequence ID" value="QOY87097.1"/>
    <property type="molecule type" value="Genomic_DNA"/>
</dbReference>
<keyword evidence="1" id="KW-0732">Signal</keyword>
<dbReference type="PANTHER" id="PTHR40050:SF1">
    <property type="entry name" value="INNER SPORE COAT PROTEIN H"/>
    <property type="match status" value="1"/>
</dbReference>
<name>A0A7S7SIJ6_PALFE</name>
<feature type="domain" description="LTD" evidence="2">
    <location>
        <begin position="577"/>
        <end position="702"/>
    </location>
</feature>
<sequence>MRSTILVTFLLLSGIQTLSADQAAAFFDSSQVKEIRLYFDDPDWYNTLYKGHSTNAADPYFPARFQYGDTVIPSIGARFKGNASFRRSSSVKKSFKLDFNEYDSEARFLGLRKLNLNNGDLQPDFLREKLFLDFAARYIPAMRAVHTRVYVNDEYWGLYIAVEEPDKTMMQSRFGDDEDGNLYEAGESNATLSYLGANPASYQSLYELKTNEEANDYSDLIEFLDILNNTPTAELPAKLEPICDVNNMLYGIALNILFVNLDSYAGSASEFMLYHRQDTGQFIHVHWDLNESFGTTGDGSPRISNPPTLDPFWLPTTTSGPGGGGMGGSNARPLMTRLWADATYKRIYLRQLARMLRDGFDTASMQARIRELADIIRPDVYSDPNKFYTNTDFENALSKSVSTGQTSVVGLTDFVTRRVAYLRPVLDTYARPADLRINEVMTVNTSTVKDAAGNYRPWVEIHNLGPGTVDLSGLYLSDSPAHPTKWALPAGKLADGQHLILWLDGDTSQGDTHAPFALQAAGGTLYLYYTTDSSSGSTIIDSVDYPELAAGHSYIRIGDTGLNWEPTNQPTPGADNPAAGTTEPTTGSFVLYINEIMADNKATLANADHAGAYDDWFELFNPGDSEVNLSGLYLTDNLANPTKFKIPEGVIIPAGGYLVFWADDQAALGALHAAFKLSADGEELGLFAADGVTAIDTVTFGKQTSDISYGRVLSDSQAWAILASPTPGLANASAAP</sequence>
<dbReference type="GO" id="GO:0016301">
    <property type="term" value="F:kinase activity"/>
    <property type="evidence" value="ECO:0007669"/>
    <property type="project" value="UniProtKB-KW"/>
</dbReference>
<dbReference type="AlphaFoldDB" id="A0A7S7SIJ6"/>
<organism evidence="3 4">
    <name type="scientific">Paludibaculum fermentans</name>
    <dbReference type="NCBI Taxonomy" id="1473598"/>
    <lineage>
        <taxon>Bacteria</taxon>
        <taxon>Pseudomonadati</taxon>
        <taxon>Acidobacteriota</taxon>
        <taxon>Terriglobia</taxon>
        <taxon>Bryobacterales</taxon>
        <taxon>Bryobacteraceae</taxon>
        <taxon>Paludibaculum</taxon>
    </lineage>
</organism>
<dbReference type="Pfam" id="PF08757">
    <property type="entry name" value="CotH"/>
    <property type="match status" value="1"/>
</dbReference>
<dbReference type="Pfam" id="PF00932">
    <property type="entry name" value="LTD"/>
    <property type="match status" value="2"/>
</dbReference>
<evidence type="ECO:0000313" key="4">
    <source>
        <dbReference type="Proteomes" id="UP000593892"/>
    </source>
</evidence>
<dbReference type="InterPro" id="IPR036415">
    <property type="entry name" value="Lamin_tail_dom_sf"/>
</dbReference>
<feature type="chain" id="PRO_5033021142" evidence="1">
    <location>
        <begin position="21"/>
        <end position="736"/>
    </location>
</feature>
<dbReference type="SUPFAM" id="SSF74853">
    <property type="entry name" value="Lamin A/C globular tail domain"/>
    <property type="match status" value="2"/>
</dbReference>